<dbReference type="CDD" id="cd09110">
    <property type="entry name" value="PLDc_CLS_1"/>
    <property type="match status" value="1"/>
</dbReference>
<dbReference type="GO" id="GO:0032049">
    <property type="term" value="P:cardiolipin biosynthetic process"/>
    <property type="evidence" value="ECO:0007669"/>
    <property type="project" value="UniProtKB-ARBA"/>
</dbReference>
<dbReference type="RefSeq" id="WP_066881392.1">
    <property type="nucleotide sequence ID" value="NZ_LODL01000010.1"/>
</dbReference>
<sequence>MLVRIARFVVASTALLLVAAGCVALPDTDAVIDRHGEQAARFENAEGPLPARKNAAIVADLKRKSGDIDILDKQIALEQAIAGGPLMLGNRVILLEDGAATYRAMFAAIRAARDHINLESYIIEDDEIGHQFADLLLAQQRRGIQVNLIYDSFGGINTPKAFFERMQQEGINILEFNPINPLAAKVAWRFNHRDHRKLLVVDGRTAFLGGINISSVYSSGSANRRARKAAENKVAWRDTDLQIDGPVVGELQKMFIETWTKQRGKPLAARDYFPELAAQGKDIVRAIGSTPDNANSPIYLTLVSAIGNAERQIHLTNAYFVPDPQLLKALIDAAGRGVDVKLILPGKSDSAVVFQAGRSHYSMLLKAGVQIYERHGALLHSKTALIDGVWSCVGSSNLDWRSFVDNDEVNVVVLGRDFAQQMSGLIARDIEGSEAIDLEHWEQRSMLLRLKEWGASLLQRLL</sequence>
<dbReference type="PANTHER" id="PTHR21248:SF22">
    <property type="entry name" value="PHOSPHOLIPASE D"/>
    <property type="match status" value="1"/>
</dbReference>
<dbReference type="InterPro" id="IPR025202">
    <property type="entry name" value="PLD-like_dom"/>
</dbReference>
<evidence type="ECO:0000259" key="2">
    <source>
        <dbReference type="PROSITE" id="PS50035"/>
    </source>
</evidence>
<dbReference type="Gene3D" id="3.30.870.10">
    <property type="entry name" value="Endonuclease Chain A"/>
    <property type="match status" value="2"/>
</dbReference>
<evidence type="ECO:0000313" key="3">
    <source>
        <dbReference type="EMBL" id="KXB31792.1"/>
    </source>
</evidence>
<feature type="domain" description="PLD phosphodiesterase" evidence="2">
    <location>
        <begin position="190"/>
        <end position="217"/>
    </location>
</feature>
<dbReference type="SMART" id="SM00155">
    <property type="entry name" value="PLDc"/>
    <property type="match status" value="2"/>
</dbReference>
<accession>A0A133XLF7</accession>
<feature type="signal peptide" evidence="1">
    <location>
        <begin position="1"/>
        <end position="24"/>
    </location>
</feature>
<keyword evidence="4" id="KW-1185">Reference proteome</keyword>
<dbReference type="AlphaFoldDB" id="A0A133XLF7"/>
<dbReference type="GO" id="GO:0008808">
    <property type="term" value="F:cardiolipin synthase activity"/>
    <property type="evidence" value="ECO:0007669"/>
    <property type="project" value="TreeGrafter"/>
</dbReference>
<comment type="caution">
    <text evidence="3">The sequence shown here is derived from an EMBL/GenBank/DDBJ whole genome shotgun (WGS) entry which is preliminary data.</text>
</comment>
<protein>
    <submittedName>
        <fullName evidence="3">Cardiolipin synthase B</fullName>
    </submittedName>
</protein>
<proteinExistence type="predicted"/>
<dbReference type="PANTHER" id="PTHR21248">
    <property type="entry name" value="CARDIOLIPIN SYNTHASE"/>
    <property type="match status" value="1"/>
</dbReference>
<dbReference type="STRING" id="281362.AT959_05450"/>
<dbReference type="SUPFAM" id="SSF56024">
    <property type="entry name" value="Phospholipase D/nuclease"/>
    <property type="match status" value="2"/>
</dbReference>
<dbReference type="Pfam" id="PF13091">
    <property type="entry name" value="PLDc_2"/>
    <property type="match status" value="2"/>
</dbReference>
<keyword evidence="1" id="KW-0732">Signal</keyword>
<dbReference type="EMBL" id="LODL01000010">
    <property type="protein sequence ID" value="KXB31792.1"/>
    <property type="molecule type" value="Genomic_DNA"/>
</dbReference>
<dbReference type="PROSITE" id="PS50035">
    <property type="entry name" value="PLD"/>
    <property type="match status" value="2"/>
</dbReference>
<dbReference type="GO" id="GO:0016020">
    <property type="term" value="C:membrane"/>
    <property type="evidence" value="ECO:0007669"/>
    <property type="project" value="TreeGrafter"/>
</dbReference>
<reference evidence="3 4" key="1">
    <citation type="submission" date="2015-12" db="EMBL/GenBank/DDBJ databases">
        <title>Nitrous oxide reduction kinetics distinguish bacteria harboring typical versus atypical NosZ.</title>
        <authorList>
            <person name="Yoon S."/>
            <person name="Nissen S."/>
            <person name="Park D."/>
            <person name="Sanford R.A."/>
            <person name="Loeffler F.E."/>
        </authorList>
    </citation>
    <scope>NUCLEOTIDE SEQUENCE [LARGE SCALE GENOMIC DNA]</scope>
    <source>
        <strain evidence="3 4">ATCC BAA-841</strain>
    </source>
</reference>
<gene>
    <name evidence="3" type="ORF">AT959_05450</name>
</gene>
<dbReference type="CDD" id="cd09159">
    <property type="entry name" value="PLDc_ybhO_like_2"/>
    <property type="match status" value="1"/>
</dbReference>
<evidence type="ECO:0000256" key="1">
    <source>
        <dbReference type="SAM" id="SignalP"/>
    </source>
</evidence>
<feature type="domain" description="PLD phosphodiesterase" evidence="2">
    <location>
        <begin position="375"/>
        <end position="402"/>
    </location>
</feature>
<name>A0A133XLF7_9RHOO</name>
<dbReference type="PROSITE" id="PS51257">
    <property type="entry name" value="PROKAR_LIPOPROTEIN"/>
    <property type="match status" value="1"/>
</dbReference>
<dbReference type="Proteomes" id="UP000070186">
    <property type="component" value="Unassembled WGS sequence"/>
</dbReference>
<evidence type="ECO:0000313" key="4">
    <source>
        <dbReference type="Proteomes" id="UP000070186"/>
    </source>
</evidence>
<feature type="chain" id="PRO_5007459826" evidence="1">
    <location>
        <begin position="25"/>
        <end position="462"/>
    </location>
</feature>
<organism evidence="3 4">
    <name type="scientific">Dechloromonas denitrificans</name>
    <dbReference type="NCBI Taxonomy" id="281362"/>
    <lineage>
        <taxon>Bacteria</taxon>
        <taxon>Pseudomonadati</taxon>
        <taxon>Pseudomonadota</taxon>
        <taxon>Betaproteobacteria</taxon>
        <taxon>Rhodocyclales</taxon>
        <taxon>Azonexaceae</taxon>
        <taxon>Dechloromonas</taxon>
    </lineage>
</organism>
<dbReference type="InterPro" id="IPR001736">
    <property type="entry name" value="PLipase_D/transphosphatidylase"/>
</dbReference>